<dbReference type="Proteomes" id="UP001333110">
    <property type="component" value="Unassembled WGS sequence"/>
</dbReference>
<sequence>MLWAYKQTVILVDEKLDVRWQCALAAQKANRTLGCIKGSMASRSREVILPLCSGLEHLCYEERLRELGLFSLEKRRLRGDLIAAFHYLKWSYRKGGDRLFSRACCNRTMGDGFKLKEGRFRLDRRKKFFTMRVVKHWHRLPREVVDAPSLETFKARLDGALSNLI</sequence>
<organism evidence="1 2">
    <name type="scientific">Mycteria americana</name>
    <name type="common">Wood stork</name>
    <dbReference type="NCBI Taxonomy" id="33587"/>
    <lineage>
        <taxon>Eukaryota</taxon>
        <taxon>Metazoa</taxon>
        <taxon>Chordata</taxon>
        <taxon>Craniata</taxon>
        <taxon>Vertebrata</taxon>
        <taxon>Euteleostomi</taxon>
        <taxon>Archelosauria</taxon>
        <taxon>Archosauria</taxon>
        <taxon>Dinosauria</taxon>
        <taxon>Saurischia</taxon>
        <taxon>Theropoda</taxon>
        <taxon>Coelurosauria</taxon>
        <taxon>Aves</taxon>
        <taxon>Neognathae</taxon>
        <taxon>Neoaves</taxon>
        <taxon>Aequornithes</taxon>
        <taxon>Ciconiiformes</taxon>
        <taxon>Ciconiidae</taxon>
        <taxon>Mycteria</taxon>
    </lineage>
</organism>
<keyword evidence="2" id="KW-1185">Reference proteome</keyword>
<comment type="caution">
    <text evidence="1">The sequence shown here is derived from an EMBL/GenBank/DDBJ whole genome shotgun (WGS) entry which is preliminary data.</text>
</comment>
<evidence type="ECO:0000313" key="2">
    <source>
        <dbReference type="Proteomes" id="UP001333110"/>
    </source>
</evidence>
<name>A0AAN7NLS2_MYCAM</name>
<accession>A0AAN7NLS2</accession>
<dbReference type="EMBL" id="JAUNZN010000001">
    <property type="protein sequence ID" value="KAK4829753.1"/>
    <property type="molecule type" value="Genomic_DNA"/>
</dbReference>
<proteinExistence type="predicted"/>
<dbReference type="AlphaFoldDB" id="A0AAN7NLS2"/>
<reference evidence="1 2" key="1">
    <citation type="journal article" date="2023" name="J. Hered.">
        <title>Chromosome-level genome of the wood stork (Mycteria americana) provides insight into avian chromosome evolution.</title>
        <authorList>
            <person name="Flamio R. Jr."/>
            <person name="Ramstad K.M."/>
        </authorList>
    </citation>
    <scope>NUCLEOTIDE SEQUENCE [LARGE SCALE GENOMIC DNA]</scope>
    <source>
        <strain evidence="1">JAX WOST 10</strain>
    </source>
</reference>
<evidence type="ECO:0000313" key="1">
    <source>
        <dbReference type="EMBL" id="KAK4829753.1"/>
    </source>
</evidence>
<protein>
    <submittedName>
        <fullName evidence="1">Uncharacterized protein</fullName>
    </submittedName>
</protein>
<gene>
    <name evidence="1" type="ORF">QYF61_006477</name>
</gene>